<dbReference type="PROSITE" id="PS00769">
    <property type="entry name" value="TRANSTHYRETIN_2"/>
    <property type="match status" value="1"/>
</dbReference>
<comment type="catalytic activity">
    <reaction evidence="1 7">
        <text>5-hydroxyisourate + H2O = 5-hydroxy-2-oxo-4-ureido-2,5-dihydro-1H-imidazole-5-carboxylate + H(+)</text>
        <dbReference type="Rhea" id="RHEA:23736"/>
        <dbReference type="ChEBI" id="CHEBI:15377"/>
        <dbReference type="ChEBI" id="CHEBI:15378"/>
        <dbReference type="ChEBI" id="CHEBI:18072"/>
        <dbReference type="ChEBI" id="CHEBI:58639"/>
        <dbReference type="EC" id="3.5.2.17"/>
    </reaction>
</comment>
<reference evidence="9 10" key="1">
    <citation type="journal article" date="2018" name="Nat. Ecol. Evol.">
        <title>Pezizomycetes genomes reveal the molecular basis of ectomycorrhizal truffle lifestyle.</title>
        <authorList>
            <person name="Murat C."/>
            <person name="Payen T."/>
            <person name="Noel B."/>
            <person name="Kuo A."/>
            <person name="Morin E."/>
            <person name="Chen J."/>
            <person name="Kohler A."/>
            <person name="Krizsan K."/>
            <person name="Balestrini R."/>
            <person name="Da Silva C."/>
            <person name="Montanini B."/>
            <person name="Hainaut M."/>
            <person name="Levati E."/>
            <person name="Barry K.W."/>
            <person name="Belfiori B."/>
            <person name="Cichocki N."/>
            <person name="Clum A."/>
            <person name="Dockter R.B."/>
            <person name="Fauchery L."/>
            <person name="Guy J."/>
            <person name="Iotti M."/>
            <person name="Le Tacon F."/>
            <person name="Lindquist E.A."/>
            <person name="Lipzen A."/>
            <person name="Malagnac F."/>
            <person name="Mello A."/>
            <person name="Molinier V."/>
            <person name="Miyauchi S."/>
            <person name="Poulain J."/>
            <person name="Riccioni C."/>
            <person name="Rubini A."/>
            <person name="Sitrit Y."/>
            <person name="Splivallo R."/>
            <person name="Traeger S."/>
            <person name="Wang M."/>
            <person name="Zifcakova L."/>
            <person name="Wipf D."/>
            <person name="Zambonelli A."/>
            <person name="Paolocci F."/>
            <person name="Nowrousian M."/>
            <person name="Ottonello S."/>
            <person name="Baldrian P."/>
            <person name="Spatafora J.W."/>
            <person name="Henrissat B."/>
            <person name="Nagy L.G."/>
            <person name="Aury J.M."/>
            <person name="Wincker P."/>
            <person name="Grigoriev I.V."/>
            <person name="Bonfante P."/>
            <person name="Martin F.M."/>
        </authorList>
    </citation>
    <scope>NUCLEOTIDE SEQUENCE [LARGE SCALE GENOMIC DNA]</scope>
    <source>
        <strain evidence="9 10">CCBAS932</strain>
    </source>
</reference>
<feature type="domain" description="Transthyretin/hydroxyisourate hydrolase" evidence="8">
    <location>
        <begin position="12"/>
        <end position="131"/>
    </location>
</feature>
<dbReference type="SUPFAM" id="SSF49472">
    <property type="entry name" value="Transthyretin (synonym: prealbumin)"/>
    <property type="match status" value="1"/>
</dbReference>
<dbReference type="EC" id="3.5.2.17" evidence="7"/>
<dbReference type="InterPro" id="IPR023416">
    <property type="entry name" value="Transthyretin/HIU_hydrolase_d"/>
</dbReference>
<dbReference type="GO" id="GO:0006144">
    <property type="term" value="P:purine nucleobase metabolic process"/>
    <property type="evidence" value="ECO:0007669"/>
    <property type="project" value="UniProtKB-KW"/>
</dbReference>
<gene>
    <name evidence="9" type="ORF">P167DRAFT_498755</name>
</gene>
<sequence>MSTPTPAPKPAVTCHVLNTATGKPAPGIPCTLSRFLKLDDGTPSSSSFEVARALTNDDGRVAQWETRQKGAAGRLVVEEGFTYKIRFETWEYFGGETFFPYVEVVFTVKDAAQHYHIPLLLAPYSYTTYRGS</sequence>
<evidence type="ECO:0000256" key="5">
    <source>
        <dbReference type="ARBA" id="ARBA00022631"/>
    </source>
</evidence>
<keyword evidence="5 7" id="KW-0659">Purine metabolism</keyword>
<name>A0A3N4L949_9PEZI</name>
<proteinExistence type="inferred from homology"/>
<dbReference type="InterPro" id="IPR023419">
    <property type="entry name" value="Transthyretin_CS"/>
</dbReference>
<dbReference type="NCBIfam" id="TIGR02962">
    <property type="entry name" value="hdxy_isourate"/>
    <property type="match status" value="1"/>
</dbReference>
<evidence type="ECO:0000256" key="7">
    <source>
        <dbReference type="RuleBase" id="RU361270"/>
    </source>
</evidence>
<dbReference type="InParanoid" id="A0A3N4L949"/>
<dbReference type="GO" id="GO:0033971">
    <property type="term" value="F:hydroxyisourate hydrolase activity"/>
    <property type="evidence" value="ECO:0007669"/>
    <property type="project" value="UniProtKB-EC"/>
</dbReference>
<keyword evidence="6 7" id="KW-0378">Hydrolase</keyword>
<dbReference type="PANTHER" id="PTHR10395">
    <property type="entry name" value="URICASE AND TRANSTHYRETIN-RELATED"/>
    <property type="match status" value="1"/>
</dbReference>
<dbReference type="OrthoDB" id="10265230at2759"/>
<dbReference type="CDD" id="cd05822">
    <property type="entry name" value="TLP_HIUase"/>
    <property type="match status" value="1"/>
</dbReference>
<dbReference type="Pfam" id="PF00576">
    <property type="entry name" value="Transthyretin"/>
    <property type="match status" value="1"/>
</dbReference>
<comment type="function">
    <text evidence="2">Catalyzes the hydrolysis of 5-hydroxyisourate (HIU) to 2-oxo-4-hydroxy-4-carboxy-5-ureidoimidazoline (OHCU).</text>
</comment>
<accession>A0A3N4L949</accession>
<keyword evidence="10" id="KW-1185">Reference proteome</keyword>
<dbReference type="Proteomes" id="UP000277580">
    <property type="component" value="Unassembled WGS sequence"/>
</dbReference>
<dbReference type="EMBL" id="ML119106">
    <property type="protein sequence ID" value="RPB17161.1"/>
    <property type="molecule type" value="Genomic_DNA"/>
</dbReference>
<evidence type="ECO:0000256" key="1">
    <source>
        <dbReference type="ARBA" id="ARBA00001043"/>
    </source>
</evidence>
<evidence type="ECO:0000256" key="6">
    <source>
        <dbReference type="ARBA" id="ARBA00022801"/>
    </source>
</evidence>
<evidence type="ECO:0000313" key="10">
    <source>
        <dbReference type="Proteomes" id="UP000277580"/>
    </source>
</evidence>
<dbReference type="Gene3D" id="2.60.40.180">
    <property type="entry name" value="Transthyretin/hydroxyisourate hydrolase domain"/>
    <property type="match status" value="1"/>
</dbReference>
<dbReference type="AlphaFoldDB" id="A0A3N4L949"/>
<evidence type="ECO:0000259" key="8">
    <source>
        <dbReference type="Pfam" id="PF00576"/>
    </source>
</evidence>
<protein>
    <recommendedName>
        <fullName evidence="7">5-hydroxyisourate hydrolase</fullName>
        <shortName evidence="7">HIU hydrolase</shortName>
        <shortName evidence="7">HIUHase</shortName>
        <ecNumber evidence="7">3.5.2.17</ecNumber>
    </recommendedName>
</protein>
<organism evidence="9 10">
    <name type="scientific">Morchella conica CCBAS932</name>
    <dbReference type="NCBI Taxonomy" id="1392247"/>
    <lineage>
        <taxon>Eukaryota</taxon>
        <taxon>Fungi</taxon>
        <taxon>Dikarya</taxon>
        <taxon>Ascomycota</taxon>
        <taxon>Pezizomycotina</taxon>
        <taxon>Pezizomycetes</taxon>
        <taxon>Pezizales</taxon>
        <taxon>Morchellaceae</taxon>
        <taxon>Morchella</taxon>
    </lineage>
</organism>
<evidence type="ECO:0000256" key="4">
    <source>
        <dbReference type="ARBA" id="ARBA00011881"/>
    </source>
</evidence>
<evidence type="ECO:0000256" key="2">
    <source>
        <dbReference type="ARBA" id="ARBA00002704"/>
    </source>
</evidence>
<comment type="subunit">
    <text evidence="4 7">Homotetramer.</text>
</comment>
<dbReference type="STRING" id="1392247.A0A3N4L949"/>
<dbReference type="InterPro" id="IPR014306">
    <property type="entry name" value="Hydroxyisourate_hydrolase"/>
</dbReference>
<evidence type="ECO:0000256" key="3">
    <source>
        <dbReference type="ARBA" id="ARBA00009850"/>
    </source>
</evidence>
<comment type="similarity">
    <text evidence="3 7">Belongs to the transthyretin family. 5-hydroxyisourate hydrolase subfamily.</text>
</comment>
<dbReference type="PANTHER" id="PTHR10395:SF7">
    <property type="entry name" value="5-HYDROXYISOURATE HYDROLASE"/>
    <property type="match status" value="1"/>
</dbReference>
<evidence type="ECO:0000313" key="9">
    <source>
        <dbReference type="EMBL" id="RPB17161.1"/>
    </source>
</evidence>
<dbReference type="InterPro" id="IPR036817">
    <property type="entry name" value="Transthyretin/HIU_hydrolase_sf"/>
</dbReference>